<accession>A0AAN6G5M6</accession>
<organism evidence="2 3">
    <name type="scientific">Tilletia horrida</name>
    <dbReference type="NCBI Taxonomy" id="155126"/>
    <lineage>
        <taxon>Eukaryota</taxon>
        <taxon>Fungi</taxon>
        <taxon>Dikarya</taxon>
        <taxon>Basidiomycota</taxon>
        <taxon>Ustilaginomycotina</taxon>
        <taxon>Exobasidiomycetes</taxon>
        <taxon>Tilletiales</taxon>
        <taxon>Tilletiaceae</taxon>
        <taxon>Tilletia</taxon>
    </lineage>
</organism>
<sequence>MYLQALHLIKSSSDEWMDPLVDSALCLKLEDLPTDVRLAIYKTGLFRKQDHLLPIISVVATWDPRVRLPHQFPVNAVLSMGLPALRLLRTLQNRVNPNAKAPLRTATLLFTLEHMVCFLHTLEPGTDEPARTTIIEQAGGGMDLSNLRFVQHLKVKLHTCFIQALDLSPYSINDRLGIKIDEWTTTEGLHERFAHSVRLGQAQAKIETDTDTDTDTESDRSGWSHRSASTPATSNIGQESIANV</sequence>
<dbReference type="AlphaFoldDB" id="A0AAN6G5M6"/>
<comment type="caution">
    <text evidence="2">The sequence shown here is derived from an EMBL/GenBank/DDBJ whole genome shotgun (WGS) entry which is preliminary data.</text>
</comment>
<proteinExistence type="predicted"/>
<evidence type="ECO:0000313" key="3">
    <source>
        <dbReference type="Proteomes" id="UP001176521"/>
    </source>
</evidence>
<name>A0AAN6G5M6_9BASI</name>
<keyword evidence="3" id="KW-1185">Reference proteome</keyword>
<feature type="compositionally biased region" description="Polar residues" evidence="1">
    <location>
        <begin position="224"/>
        <end position="244"/>
    </location>
</feature>
<reference evidence="2" key="1">
    <citation type="journal article" date="2023" name="PhytoFront">
        <title>Draft Genome Resources of Seven Strains of Tilletia horrida, Causal Agent of Kernel Smut of Rice.</title>
        <authorList>
            <person name="Khanal S."/>
            <person name="Antony Babu S."/>
            <person name="Zhou X.G."/>
        </authorList>
    </citation>
    <scope>NUCLEOTIDE SEQUENCE</scope>
    <source>
        <strain evidence="2">TX3</strain>
    </source>
</reference>
<evidence type="ECO:0000313" key="2">
    <source>
        <dbReference type="EMBL" id="KAK0522121.1"/>
    </source>
</evidence>
<dbReference type="EMBL" id="JAPDMQ010000612">
    <property type="protein sequence ID" value="KAK0522121.1"/>
    <property type="molecule type" value="Genomic_DNA"/>
</dbReference>
<dbReference type="Proteomes" id="UP001176521">
    <property type="component" value="Unassembled WGS sequence"/>
</dbReference>
<gene>
    <name evidence="2" type="ORF">OC842_006562</name>
</gene>
<evidence type="ECO:0000256" key="1">
    <source>
        <dbReference type="SAM" id="MobiDB-lite"/>
    </source>
</evidence>
<protein>
    <submittedName>
        <fullName evidence="2">Uncharacterized protein</fullName>
    </submittedName>
</protein>
<feature type="region of interest" description="Disordered" evidence="1">
    <location>
        <begin position="204"/>
        <end position="244"/>
    </location>
</feature>